<feature type="non-terminal residue" evidence="2">
    <location>
        <position position="1"/>
    </location>
</feature>
<dbReference type="PANTHER" id="PTHR37536:SF1">
    <property type="entry name" value="ASPERGILLOPEPSIN, PUTAITVE (AFU_ORTHOLOGUE AFUA_7G01200)"/>
    <property type="match status" value="1"/>
</dbReference>
<dbReference type="SUPFAM" id="SSF49899">
    <property type="entry name" value="Concanavalin A-like lectins/glucanases"/>
    <property type="match status" value="1"/>
</dbReference>
<dbReference type="InterPro" id="IPR013320">
    <property type="entry name" value="ConA-like_dom_sf"/>
</dbReference>
<dbReference type="Gene3D" id="2.60.120.700">
    <property type="entry name" value="Peptidase G1"/>
    <property type="match status" value="1"/>
</dbReference>
<dbReference type="GO" id="GO:0070007">
    <property type="term" value="F:glutamic-type endopeptidase activity"/>
    <property type="evidence" value="ECO:0007669"/>
    <property type="project" value="InterPro"/>
</dbReference>
<reference evidence="3" key="2">
    <citation type="journal article" date="2013" name="PLoS Genet.">
        <title>Comparative genome structure, secondary metabolite, and effector coding capacity across Cochliobolus pathogens.</title>
        <authorList>
            <person name="Condon B.J."/>
            <person name="Leng Y."/>
            <person name="Wu D."/>
            <person name="Bushley K.E."/>
            <person name="Ohm R.A."/>
            <person name="Otillar R."/>
            <person name="Martin J."/>
            <person name="Schackwitz W."/>
            <person name="Grimwood J."/>
            <person name="MohdZainudin N."/>
            <person name="Xue C."/>
            <person name="Wang R."/>
            <person name="Manning V.A."/>
            <person name="Dhillon B."/>
            <person name="Tu Z.J."/>
            <person name="Steffenson B.J."/>
            <person name="Salamov A."/>
            <person name="Sun H."/>
            <person name="Lowry S."/>
            <person name="LaButti K."/>
            <person name="Han J."/>
            <person name="Copeland A."/>
            <person name="Lindquist E."/>
            <person name="Barry K."/>
            <person name="Schmutz J."/>
            <person name="Baker S.E."/>
            <person name="Ciuffetti L.M."/>
            <person name="Grigoriev I.V."/>
            <person name="Zhong S."/>
            <person name="Turgeon B.G."/>
        </authorList>
    </citation>
    <scope>NUCLEOTIDE SEQUENCE [LARGE SCALE GENOMIC DNA]</scope>
    <source>
        <strain evidence="3">C5 / ATCC 48332 / race O</strain>
    </source>
</reference>
<protein>
    <recommendedName>
        <fullName evidence="4">Galectin</fullName>
    </recommendedName>
</protein>
<name>M2TEB8_COCH5</name>
<dbReference type="PANTHER" id="PTHR37536">
    <property type="entry name" value="PUTATIVE (AFU_ORTHOLOGUE AFUA_3G02970)-RELATED"/>
    <property type="match status" value="1"/>
</dbReference>
<organism evidence="2 3">
    <name type="scientific">Cochliobolus heterostrophus (strain C5 / ATCC 48332 / race O)</name>
    <name type="common">Southern corn leaf blight fungus</name>
    <name type="synonym">Bipolaris maydis</name>
    <dbReference type="NCBI Taxonomy" id="701091"/>
    <lineage>
        <taxon>Eukaryota</taxon>
        <taxon>Fungi</taxon>
        <taxon>Dikarya</taxon>
        <taxon>Ascomycota</taxon>
        <taxon>Pezizomycotina</taxon>
        <taxon>Dothideomycetes</taxon>
        <taxon>Pleosporomycetidae</taxon>
        <taxon>Pleosporales</taxon>
        <taxon>Pleosporineae</taxon>
        <taxon>Pleosporaceae</taxon>
        <taxon>Bipolaris</taxon>
    </lineage>
</organism>
<evidence type="ECO:0000256" key="1">
    <source>
        <dbReference type="PIRSR" id="PIRSR600250-50"/>
    </source>
</evidence>
<feature type="non-terminal residue" evidence="2">
    <location>
        <position position="150"/>
    </location>
</feature>
<dbReference type="STRING" id="701091.M2TEB8"/>
<dbReference type="Proteomes" id="UP000016936">
    <property type="component" value="Unassembled WGS sequence"/>
</dbReference>
<feature type="active site" description="Proton acceptor" evidence="1">
    <location>
        <position position="148"/>
    </location>
</feature>
<gene>
    <name evidence="2" type="ORF">COCHEDRAFT_53261</name>
</gene>
<proteinExistence type="predicted"/>
<dbReference type="HOGENOM" id="CLU_066466_0_1_1"/>
<dbReference type="GO" id="GO:0006508">
    <property type="term" value="P:proteolysis"/>
    <property type="evidence" value="ECO:0007669"/>
    <property type="project" value="InterPro"/>
</dbReference>
<dbReference type="EMBL" id="KB445602">
    <property type="protein sequence ID" value="EMD84859.1"/>
    <property type="molecule type" value="Genomic_DNA"/>
</dbReference>
<evidence type="ECO:0000313" key="2">
    <source>
        <dbReference type="EMBL" id="EMD84859.1"/>
    </source>
</evidence>
<dbReference type="AlphaFoldDB" id="M2TEB8"/>
<dbReference type="InterPro" id="IPR038656">
    <property type="entry name" value="Peptidase_G1_sf"/>
</dbReference>
<dbReference type="InterPro" id="IPR000250">
    <property type="entry name" value="Peptidase_G1"/>
</dbReference>
<keyword evidence="3" id="KW-1185">Reference proteome</keyword>
<reference evidence="2 3" key="1">
    <citation type="journal article" date="2012" name="PLoS Pathog.">
        <title>Diverse lifestyles and strategies of plant pathogenesis encoded in the genomes of eighteen Dothideomycetes fungi.</title>
        <authorList>
            <person name="Ohm R.A."/>
            <person name="Feau N."/>
            <person name="Henrissat B."/>
            <person name="Schoch C.L."/>
            <person name="Horwitz B.A."/>
            <person name="Barry K.W."/>
            <person name="Condon B.J."/>
            <person name="Copeland A.C."/>
            <person name="Dhillon B."/>
            <person name="Glaser F."/>
            <person name="Hesse C.N."/>
            <person name="Kosti I."/>
            <person name="LaButti K."/>
            <person name="Lindquist E.A."/>
            <person name="Lucas S."/>
            <person name="Salamov A.A."/>
            <person name="Bradshaw R.E."/>
            <person name="Ciuffetti L."/>
            <person name="Hamelin R.C."/>
            <person name="Kema G.H.J."/>
            <person name="Lawrence C."/>
            <person name="Scott J.A."/>
            <person name="Spatafora J.W."/>
            <person name="Turgeon B.G."/>
            <person name="de Wit P.J.G.M."/>
            <person name="Zhong S."/>
            <person name="Goodwin S.B."/>
            <person name="Grigoriev I.V."/>
        </authorList>
    </citation>
    <scope>NUCLEOTIDE SEQUENCE [LARGE SCALE GENOMIC DNA]</scope>
    <source>
        <strain evidence="3">C5 / ATCC 48332 / race O</strain>
    </source>
</reference>
<evidence type="ECO:0000313" key="3">
    <source>
        <dbReference type="Proteomes" id="UP000016936"/>
    </source>
</evidence>
<sequence length="150" mass="16963">NWAGAVNSSPPSGRFAAVKMNLTLPKTLGPDYFQPNNEYYAANAWLGIDGWSHRTALLQAGIVMEVNKSISEELVFRPWYEWWPKEAMFFDIPMGPGDDIQIEVVMFNATYGKIILENLSRGEWVARKLKSPYPDAGLVGSSVEWIMEDF</sequence>
<dbReference type="CDD" id="cd13426">
    <property type="entry name" value="Peptidase_G1"/>
    <property type="match status" value="1"/>
</dbReference>
<dbReference type="Pfam" id="PF01828">
    <property type="entry name" value="Peptidase_A4"/>
    <property type="match status" value="1"/>
</dbReference>
<accession>M2TEB8</accession>
<dbReference type="PRINTS" id="PR00977">
    <property type="entry name" value="SCYTLDPTASE"/>
</dbReference>
<evidence type="ECO:0008006" key="4">
    <source>
        <dbReference type="Google" id="ProtNLM"/>
    </source>
</evidence>